<evidence type="ECO:0000256" key="8">
    <source>
        <dbReference type="SAM" id="Phobius"/>
    </source>
</evidence>
<dbReference type="Pfam" id="PF00482">
    <property type="entry name" value="T2SSF"/>
    <property type="match status" value="2"/>
</dbReference>
<feature type="transmembrane region" description="Helical" evidence="8">
    <location>
        <begin position="223"/>
        <end position="242"/>
    </location>
</feature>
<dbReference type="AlphaFoldDB" id="A0AA86IX12"/>
<feature type="transmembrane region" description="Helical" evidence="8">
    <location>
        <begin position="376"/>
        <end position="397"/>
    </location>
</feature>
<dbReference type="Proteomes" id="UP001329151">
    <property type="component" value="Chromosome"/>
</dbReference>
<dbReference type="NCBIfam" id="TIGR02120">
    <property type="entry name" value="GspF"/>
    <property type="match status" value="1"/>
</dbReference>
<reference evidence="10 11" key="1">
    <citation type="submission" date="2023-10" db="EMBL/GenBank/DDBJ databases">
        <title>Complete Genome Sequence of Limnobacter thiooxidans CS-K2T, Isolated from freshwater lake sediments in Bavaria, Germany.</title>
        <authorList>
            <person name="Naruki M."/>
            <person name="Watanabe A."/>
            <person name="Warashina T."/>
            <person name="Morita T."/>
            <person name="Arakawa K."/>
        </authorList>
    </citation>
    <scope>NUCLEOTIDE SEQUENCE [LARGE SCALE GENOMIC DNA]</scope>
    <source>
        <strain evidence="10 11">CS-K2</strain>
    </source>
</reference>
<dbReference type="InterPro" id="IPR011850">
    <property type="entry name" value="T2SS_GspF"/>
</dbReference>
<evidence type="ECO:0000259" key="9">
    <source>
        <dbReference type="Pfam" id="PF00482"/>
    </source>
</evidence>
<keyword evidence="6 8" id="KW-1133">Transmembrane helix</keyword>
<evidence type="ECO:0000256" key="6">
    <source>
        <dbReference type="ARBA" id="ARBA00022989"/>
    </source>
</evidence>
<dbReference type="PRINTS" id="PR00812">
    <property type="entry name" value="BCTERIALGSPF"/>
</dbReference>
<proteinExistence type="inferred from homology"/>
<dbReference type="GO" id="GO:0015628">
    <property type="term" value="P:protein secretion by the type II secretion system"/>
    <property type="evidence" value="ECO:0007669"/>
    <property type="project" value="InterPro"/>
</dbReference>
<keyword evidence="3" id="KW-1003">Cell membrane</keyword>
<dbReference type="InterPro" id="IPR003004">
    <property type="entry name" value="GspF/PilC"/>
</dbReference>
<dbReference type="KEGG" id="lto:RGQ30_01630"/>
<evidence type="ECO:0000256" key="4">
    <source>
        <dbReference type="ARBA" id="ARBA00022519"/>
    </source>
</evidence>
<evidence type="ECO:0000256" key="5">
    <source>
        <dbReference type="ARBA" id="ARBA00022692"/>
    </source>
</evidence>
<evidence type="ECO:0000313" key="11">
    <source>
        <dbReference type="Proteomes" id="UP001329151"/>
    </source>
</evidence>
<evidence type="ECO:0000256" key="7">
    <source>
        <dbReference type="ARBA" id="ARBA00023136"/>
    </source>
</evidence>
<dbReference type="PANTHER" id="PTHR30012">
    <property type="entry name" value="GENERAL SECRETION PATHWAY PROTEIN"/>
    <property type="match status" value="1"/>
</dbReference>
<sequence>MAVFRYEALNAQGKTVKGSMEADSPRAARNQMRMQGMTPIEVLEVGSAKMTGKKAGRFDRELSTREVVLLTRQLASLLQARLALAQALAALVEQAEKPLIRERINSIRSEVVSGTPLSQALAQYPKAFPEMYVATVAAGENTGDLGGVLSKLADALEARQALQQKVSAAFIYPAIVTVVALMVVIGLLTYVVPQVVTVFESNNQQLPTLTLVMIALSDVLRDWGWLMALTLALAVYLFRNALKNKAFKLKFDESVLTIPVIGPFVRAVNTARLASTLSILVGSGVPILKALAAANRTLGNSALQLAMVDVQERVKEGSGLSKAMGKSGLFPPVLTHLVASGEATGQLAAMLERASESQRTEVERKAMWLTSLMEPILILVMGLIVLLIVLAVMMPIIEVNQLIQ</sequence>
<keyword evidence="4" id="KW-0997">Cell inner membrane</keyword>
<protein>
    <submittedName>
        <fullName evidence="10">Type II secretion system inner membrane protein GspF</fullName>
    </submittedName>
</protein>
<keyword evidence="11" id="KW-1185">Reference proteome</keyword>
<dbReference type="InterPro" id="IPR042094">
    <property type="entry name" value="T2SS_GspF_sf"/>
</dbReference>
<dbReference type="GO" id="GO:0005886">
    <property type="term" value="C:plasma membrane"/>
    <property type="evidence" value="ECO:0007669"/>
    <property type="project" value="UniProtKB-SubCell"/>
</dbReference>
<feature type="transmembrane region" description="Helical" evidence="8">
    <location>
        <begin position="169"/>
        <end position="192"/>
    </location>
</feature>
<evidence type="ECO:0000313" key="10">
    <source>
        <dbReference type="EMBL" id="BET24662.1"/>
    </source>
</evidence>
<keyword evidence="5 8" id="KW-0812">Transmembrane</keyword>
<name>A0AA86IX12_9BURK</name>
<feature type="domain" description="Type II secretion system protein GspF" evidence="9">
    <location>
        <begin position="71"/>
        <end position="193"/>
    </location>
</feature>
<comment type="similarity">
    <text evidence="2">Belongs to the GSP F family.</text>
</comment>
<gene>
    <name evidence="10" type="primary">gspF</name>
    <name evidence="10" type="ORF">RGQ30_01630</name>
</gene>
<organism evidence="10 11">
    <name type="scientific">Limnobacter thiooxidans</name>
    <dbReference type="NCBI Taxonomy" id="131080"/>
    <lineage>
        <taxon>Bacteria</taxon>
        <taxon>Pseudomonadati</taxon>
        <taxon>Pseudomonadota</taxon>
        <taxon>Betaproteobacteria</taxon>
        <taxon>Burkholderiales</taxon>
        <taxon>Burkholderiaceae</taxon>
        <taxon>Limnobacter</taxon>
    </lineage>
</organism>
<dbReference type="EMBL" id="AP028947">
    <property type="protein sequence ID" value="BET24662.1"/>
    <property type="molecule type" value="Genomic_DNA"/>
</dbReference>
<feature type="domain" description="Type II secretion system protein GspF" evidence="9">
    <location>
        <begin position="274"/>
        <end position="395"/>
    </location>
</feature>
<evidence type="ECO:0000256" key="3">
    <source>
        <dbReference type="ARBA" id="ARBA00022475"/>
    </source>
</evidence>
<dbReference type="RefSeq" id="WP_130557102.1">
    <property type="nucleotide sequence ID" value="NZ_AP028947.1"/>
</dbReference>
<dbReference type="GO" id="GO:0015627">
    <property type="term" value="C:type II protein secretion system complex"/>
    <property type="evidence" value="ECO:0007669"/>
    <property type="project" value="InterPro"/>
</dbReference>
<dbReference type="PANTHER" id="PTHR30012:SF0">
    <property type="entry name" value="TYPE II SECRETION SYSTEM PROTEIN F-RELATED"/>
    <property type="match status" value="1"/>
</dbReference>
<dbReference type="InterPro" id="IPR018076">
    <property type="entry name" value="T2SS_GspF_dom"/>
</dbReference>
<comment type="subcellular location">
    <subcellularLocation>
        <location evidence="1">Cell inner membrane</location>
        <topology evidence="1">Multi-pass membrane protein</topology>
    </subcellularLocation>
</comment>
<dbReference type="FunFam" id="1.20.81.30:FF:000001">
    <property type="entry name" value="Type II secretion system protein F"/>
    <property type="match status" value="2"/>
</dbReference>
<accession>A0AA86IX12</accession>
<evidence type="ECO:0000256" key="2">
    <source>
        <dbReference type="ARBA" id="ARBA00005745"/>
    </source>
</evidence>
<dbReference type="Gene3D" id="1.20.81.30">
    <property type="entry name" value="Type II secretion system (T2SS), domain F"/>
    <property type="match status" value="2"/>
</dbReference>
<keyword evidence="7 8" id="KW-0472">Membrane</keyword>
<evidence type="ECO:0000256" key="1">
    <source>
        <dbReference type="ARBA" id="ARBA00004429"/>
    </source>
</evidence>